<organism evidence="2 3">
    <name type="scientific">Madurella mycetomatis</name>
    <dbReference type="NCBI Taxonomy" id="100816"/>
    <lineage>
        <taxon>Eukaryota</taxon>
        <taxon>Fungi</taxon>
        <taxon>Dikarya</taxon>
        <taxon>Ascomycota</taxon>
        <taxon>Pezizomycotina</taxon>
        <taxon>Sordariomycetes</taxon>
        <taxon>Sordariomycetidae</taxon>
        <taxon>Sordariales</taxon>
        <taxon>Sordariales incertae sedis</taxon>
        <taxon>Madurella</taxon>
    </lineage>
</organism>
<dbReference type="InterPro" id="IPR012677">
    <property type="entry name" value="Nucleotide-bd_a/b_plait_sf"/>
</dbReference>
<evidence type="ECO:0000256" key="1">
    <source>
        <dbReference type="SAM" id="MobiDB-lite"/>
    </source>
</evidence>
<dbReference type="Proteomes" id="UP000078237">
    <property type="component" value="Unassembled WGS sequence"/>
</dbReference>
<dbReference type="GO" id="GO:0003676">
    <property type="term" value="F:nucleic acid binding"/>
    <property type="evidence" value="ECO:0007669"/>
    <property type="project" value="InterPro"/>
</dbReference>
<evidence type="ECO:0000313" key="2">
    <source>
        <dbReference type="EMBL" id="KXX79004.1"/>
    </source>
</evidence>
<keyword evidence="3" id="KW-1185">Reference proteome</keyword>
<dbReference type="STRING" id="100816.A0A175W7Q1"/>
<dbReference type="InterPro" id="IPR035979">
    <property type="entry name" value="RBD_domain_sf"/>
</dbReference>
<feature type="region of interest" description="Disordered" evidence="1">
    <location>
        <begin position="74"/>
        <end position="161"/>
    </location>
</feature>
<dbReference type="VEuPathDB" id="FungiDB:MMYC01_204315"/>
<reference evidence="2 3" key="1">
    <citation type="journal article" date="2016" name="Genome Announc.">
        <title>Genome Sequence of Madurella mycetomatis mm55, Isolated from a Human Mycetoma Case in Sudan.</title>
        <authorList>
            <person name="Smit S."/>
            <person name="Derks M.F."/>
            <person name="Bervoets S."/>
            <person name="Fahal A."/>
            <person name="van Leeuwen W."/>
            <person name="van Belkum A."/>
            <person name="van de Sande W.W."/>
        </authorList>
    </citation>
    <scope>NUCLEOTIDE SEQUENCE [LARGE SCALE GENOMIC DNA]</scope>
    <source>
        <strain evidence="3">mm55</strain>
    </source>
</reference>
<comment type="caution">
    <text evidence="2">The sequence shown here is derived from an EMBL/GenBank/DDBJ whole genome shotgun (WGS) entry which is preliminary data.</text>
</comment>
<evidence type="ECO:0000313" key="3">
    <source>
        <dbReference type="Proteomes" id="UP000078237"/>
    </source>
</evidence>
<dbReference type="AlphaFoldDB" id="A0A175W7Q1"/>
<gene>
    <name evidence="2" type="ORF">MMYC01_204315</name>
</gene>
<accession>A0A175W7Q1</accession>
<name>A0A175W7Q1_9PEZI</name>
<dbReference type="CDD" id="cd12261">
    <property type="entry name" value="RRM1_3_MRN1"/>
    <property type="match status" value="1"/>
</dbReference>
<feature type="compositionally biased region" description="Basic and acidic residues" evidence="1">
    <location>
        <begin position="120"/>
        <end position="131"/>
    </location>
</feature>
<feature type="compositionally biased region" description="Acidic residues" evidence="1">
    <location>
        <begin position="133"/>
        <end position="146"/>
    </location>
</feature>
<dbReference type="SUPFAM" id="SSF54928">
    <property type="entry name" value="RNA-binding domain, RBD"/>
    <property type="match status" value="1"/>
</dbReference>
<proteinExistence type="predicted"/>
<dbReference type="EMBL" id="LCTW02000100">
    <property type="protein sequence ID" value="KXX79004.1"/>
    <property type="molecule type" value="Genomic_DNA"/>
</dbReference>
<dbReference type="OrthoDB" id="2935572at2759"/>
<sequence>MPQSPVLPKLTCAAPMRRAGFNIGPSEANGHLSSIVISRAEYDSLISTAKQYGNLRRNLLRGGVGEETVDLLSQDDDTIQTGNRQLASPRNVNPTDEGGAPLYPSTPQPSSRVNGVSRGSLRDRYHERSTWADDGDDCNDDEDTTSEIDSPATGPPGADYVGHQAERQQFERQCTRTVQLANLAEGTTHADITNAVRGGMLLDVFLRSHERCAVVSFLHSADARKFYDHARRHDLYIRNKRIEVKWNDRQFILPGHVAGKIAIGATRNLIIHGYDSRHTEETIREDLDHIHNLVVVKVEYIGGNCYISLNSVHNAIYARQCMQSRLRYKHKKLDYDVDECAQPYPSQPPKFQKEVPPSKKTLAAVPNRFQLLNLDDDEEEEIAAAFTRKKSVGITA</sequence>
<dbReference type="Gene3D" id="3.30.70.330">
    <property type="match status" value="2"/>
</dbReference>
<feature type="compositionally biased region" description="Polar residues" evidence="1">
    <location>
        <begin position="79"/>
        <end position="94"/>
    </location>
</feature>
<protein>
    <submittedName>
        <fullName evidence="2">Negative regulator of differentiation 1</fullName>
    </submittedName>
</protein>